<keyword evidence="1" id="KW-0597">Phosphoprotein</keyword>
<reference evidence="5 6" key="1">
    <citation type="submission" date="2018-10" db="EMBL/GenBank/DDBJ databases">
        <title>Sequencing the genomes of 1000 actinobacteria strains.</title>
        <authorList>
            <person name="Klenk H.-P."/>
        </authorList>
    </citation>
    <scope>NUCLEOTIDE SEQUENCE [LARGE SCALE GENOMIC DNA]</scope>
    <source>
        <strain evidence="5 6">DSM 45119</strain>
    </source>
</reference>
<feature type="compositionally biased region" description="Low complexity" evidence="3">
    <location>
        <begin position="43"/>
        <end position="53"/>
    </location>
</feature>
<dbReference type="InterPro" id="IPR005467">
    <property type="entry name" value="His_kinase_dom"/>
</dbReference>
<proteinExistence type="predicted"/>
<dbReference type="EMBL" id="RBXX01000002">
    <property type="protein sequence ID" value="RKT86483.1"/>
    <property type="molecule type" value="Genomic_DNA"/>
</dbReference>
<protein>
    <submittedName>
        <fullName evidence="5">Histidine kinase/DNA gyrase B/HSP90-like ATPase</fullName>
    </submittedName>
</protein>
<dbReference type="SUPFAM" id="SSF55874">
    <property type="entry name" value="ATPase domain of HSP90 chaperone/DNA topoisomerase II/histidine kinase"/>
    <property type="match status" value="1"/>
</dbReference>
<feature type="region of interest" description="Disordered" evidence="3">
    <location>
        <begin position="1"/>
        <end position="71"/>
    </location>
</feature>
<evidence type="ECO:0000313" key="5">
    <source>
        <dbReference type="EMBL" id="RKT86483.1"/>
    </source>
</evidence>
<keyword evidence="2" id="KW-0808">Transferase</keyword>
<dbReference type="InterPro" id="IPR003594">
    <property type="entry name" value="HATPase_dom"/>
</dbReference>
<evidence type="ECO:0000313" key="6">
    <source>
        <dbReference type="Proteomes" id="UP000270697"/>
    </source>
</evidence>
<organism evidence="5 6">
    <name type="scientific">Saccharopolyspora antimicrobica</name>
    <dbReference type="NCBI Taxonomy" id="455193"/>
    <lineage>
        <taxon>Bacteria</taxon>
        <taxon>Bacillati</taxon>
        <taxon>Actinomycetota</taxon>
        <taxon>Actinomycetes</taxon>
        <taxon>Pseudonocardiales</taxon>
        <taxon>Pseudonocardiaceae</taxon>
        <taxon>Saccharopolyspora</taxon>
    </lineage>
</organism>
<gene>
    <name evidence="5" type="ORF">ATL45_4860</name>
</gene>
<evidence type="ECO:0000256" key="2">
    <source>
        <dbReference type="ARBA" id="ARBA00022777"/>
    </source>
</evidence>
<dbReference type="Gene3D" id="3.30.565.10">
    <property type="entry name" value="Histidine kinase-like ATPase, C-terminal domain"/>
    <property type="match status" value="1"/>
</dbReference>
<name>A0ABX9THF1_9PSEU</name>
<feature type="compositionally biased region" description="Basic and acidic residues" evidence="3">
    <location>
        <begin position="13"/>
        <end position="41"/>
    </location>
</feature>
<evidence type="ECO:0000259" key="4">
    <source>
        <dbReference type="PROSITE" id="PS50109"/>
    </source>
</evidence>
<evidence type="ECO:0000256" key="1">
    <source>
        <dbReference type="ARBA" id="ARBA00022553"/>
    </source>
</evidence>
<sequence length="285" mass="30321">MRAEHEHRHHRADRAVGRGAADRARDDQPAGRCGVRPDRTAARPRGAGRSRPPGRGGAGRAASSRLRERAAVSRHGLVGRVSRDPVHRIQDRMESIVDGSVDELPPHCGQIRASTERLLGVVDDLLALSRIRAGDSGPEPREVVLDDLVSDEVAELGALADENGIRLRAEVVEQVLVRVDGRMTRVLNELLSNGIRCSPAGAVVSVGVRASGGQAVVSVADECGGILELDLGSVFEASPGLVIAREIVRAHDGGISVRNVPGGCRFEVRLPLPQEAGTTSRRPAR</sequence>
<dbReference type="PROSITE" id="PS50109">
    <property type="entry name" value="HIS_KIN"/>
    <property type="match status" value="1"/>
</dbReference>
<dbReference type="InterPro" id="IPR036890">
    <property type="entry name" value="HATPase_C_sf"/>
</dbReference>
<feature type="domain" description="Histidine kinase" evidence="4">
    <location>
        <begin position="77"/>
        <end position="274"/>
    </location>
</feature>
<comment type="caution">
    <text evidence="5">The sequence shown here is derived from an EMBL/GenBank/DDBJ whole genome shotgun (WGS) entry which is preliminary data.</text>
</comment>
<dbReference type="Proteomes" id="UP000270697">
    <property type="component" value="Unassembled WGS sequence"/>
</dbReference>
<keyword evidence="6" id="KW-1185">Reference proteome</keyword>
<evidence type="ECO:0000256" key="3">
    <source>
        <dbReference type="SAM" id="MobiDB-lite"/>
    </source>
</evidence>
<accession>A0ABX9THF1</accession>
<keyword evidence="2" id="KW-0418">Kinase</keyword>
<dbReference type="PANTHER" id="PTHR43547:SF2">
    <property type="entry name" value="HYBRID SIGNAL TRANSDUCTION HISTIDINE KINASE C"/>
    <property type="match status" value="1"/>
</dbReference>
<dbReference type="PANTHER" id="PTHR43547">
    <property type="entry name" value="TWO-COMPONENT HISTIDINE KINASE"/>
    <property type="match status" value="1"/>
</dbReference>
<dbReference type="Pfam" id="PF02518">
    <property type="entry name" value="HATPase_c"/>
    <property type="match status" value="1"/>
</dbReference>
<dbReference type="SMART" id="SM00387">
    <property type="entry name" value="HATPase_c"/>
    <property type="match status" value="1"/>
</dbReference>